<comment type="caution">
    <text evidence="3">The sequence shown here is derived from an EMBL/GenBank/DDBJ whole genome shotgun (WGS) entry which is preliminary data.</text>
</comment>
<feature type="coiled-coil region" evidence="1">
    <location>
        <begin position="5"/>
        <end position="39"/>
    </location>
</feature>
<evidence type="ECO:0000256" key="1">
    <source>
        <dbReference type="SAM" id="Coils"/>
    </source>
</evidence>
<reference evidence="3 4" key="1">
    <citation type="submission" date="2017-08" db="EMBL/GenBank/DDBJ databases">
        <title>Infants hospitalized years apart are colonized by the same room-sourced microbial strains.</title>
        <authorList>
            <person name="Brooks B."/>
            <person name="Olm M.R."/>
            <person name="Firek B.A."/>
            <person name="Baker R."/>
            <person name="Thomas B.C."/>
            <person name="Morowitz M.J."/>
            <person name="Banfield J.F."/>
        </authorList>
    </citation>
    <scope>NUCLEOTIDE SEQUENCE [LARGE SCALE GENOMIC DNA]</scope>
    <source>
        <strain evidence="3">S2_003_000_R2_14</strain>
    </source>
</reference>
<sequence>MAEKLAELEGRVAALEASLGEREAAADRARRSLAELRRQRRRGSTRTWEGAQRGALRFVVLSAGCIAMVTGGWALDSTVGGVTIVASFGVLMFEGLR</sequence>
<protein>
    <submittedName>
        <fullName evidence="3">Uncharacterized protein</fullName>
    </submittedName>
</protein>
<keyword evidence="2" id="KW-1133">Transmembrane helix</keyword>
<dbReference type="AlphaFoldDB" id="A0A2W5SN11"/>
<evidence type="ECO:0000313" key="3">
    <source>
        <dbReference type="EMBL" id="PZR04322.1"/>
    </source>
</evidence>
<name>A0A2W5SN11_9BACT</name>
<evidence type="ECO:0000313" key="4">
    <source>
        <dbReference type="Proteomes" id="UP000249061"/>
    </source>
</evidence>
<keyword evidence="1" id="KW-0175">Coiled coil</keyword>
<organism evidence="3 4">
    <name type="scientific">Archangium gephyra</name>
    <dbReference type="NCBI Taxonomy" id="48"/>
    <lineage>
        <taxon>Bacteria</taxon>
        <taxon>Pseudomonadati</taxon>
        <taxon>Myxococcota</taxon>
        <taxon>Myxococcia</taxon>
        <taxon>Myxococcales</taxon>
        <taxon>Cystobacterineae</taxon>
        <taxon>Archangiaceae</taxon>
        <taxon>Archangium</taxon>
    </lineage>
</organism>
<proteinExistence type="predicted"/>
<feature type="transmembrane region" description="Helical" evidence="2">
    <location>
        <begin position="54"/>
        <end position="73"/>
    </location>
</feature>
<dbReference type="EMBL" id="QFQP01000060">
    <property type="protein sequence ID" value="PZR04322.1"/>
    <property type="molecule type" value="Genomic_DNA"/>
</dbReference>
<evidence type="ECO:0000256" key="2">
    <source>
        <dbReference type="SAM" id="Phobius"/>
    </source>
</evidence>
<accession>A0A2W5SN11</accession>
<keyword evidence="2" id="KW-0472">Membrane</keyword>
<feature type="transmembrane region" description="Helical" evidence="2">
    <location>
        <begin position="79"/>
        <end position="96"/>
    </location>
</feature>
<dbReference type="Proteomes" id="UP000249061">
    <property type="component" value="Unassembled WGS sequence"/>
</dbReference>
<gene>
    <name evidence="3" type="ORF">DI536_34465</name>
</gene>
<keyword evidence="2" id="KW-0812">Transmembrane</keyword>